<gene>
    <name evidence="1" type="ORF">LY71_12146</name>
</gene>
<sequence>MVDTGKDAVPRPPDGAQALDDALRDLAAVDNLLLASRRFESIVVALLRAEGGGAAAPEAQVPSSTSRGRSRFDAVITGGVAGLPGPVAVDVRYFARPGRRLVARRLRERLRDLVLEGAVVDARTVLVVQNAPVDDDLRAVLESERRTLDAALQDAPTIAVWGIDELRTLADEHPSALLDADRRAPLRATASSLPTATTDLAHTAAREQSLADLQAVYASEGISLFLGAGASVEFGLPSWSQIIADLYRSALEEELGSSLSREELAHLQRLTVRLSSDSPLQAARAVQRALAQQGKGFEERLSSVLYRDVGADGGRPLLWAISDLCMATRRGSRVHSVVTYNFDDLLEENLATRRVKALSVFEASAAPRADELPVYHVHGLLPRDPANTGRPAREPVVFAEQQYHALYTDPYHWTNIVQLNAIREHTCVFIGLSMTDPNLRRLLEIGSRSSETVRHYAFMKRRTVPDLLREDETLQEVPAATLGSFLAWHHGLAEEVLRDLGVQIVWFDDYGQIRDAIQGLADL</sequence>
<accession>A0A2T0T160</accession>
<organism evidence="1 2">
    <name type="scientific">Geodermatophilus tzadiensis</name>
    <dbReference type="NCBI Taxonomy" id="1137988"/>
    <lineage>
        <taxon>Bacteria</taxon>
        <taxon>Bacillati</taxon>
        <taxon>Actinomycetota</taxon>
        <taxon>Actinomycetes</taxon>
        <taxon>Geodermatophilales</taxon>
        <taxon>Geodermatophilaceae</taxon>
        <taxon>Geodermatophilus</taxon>
    </lineage>
</organism>
<evidence type="ECO:0000313" key="2">
    <source>
        <dbReference type="Proteomes" id="UP000239210"/>
    </source>
</evidence>
<name>A0A2T0T160_9ACTN</name>
<proteinExistence type="predicted"/>
<reference evidence="1 2" key="1">
    <citation type="submission" date="2018-03" db="EMBL/GenBank/DDBJ databases">
        <title>Genomic Encyclopedia of Archaeal and Bacterial Type Strains, Phase II (KMG-II): from individual species to whole genera.</title>
        <authorList>
            <person name="Goeker M."/>
        </authorList>
    </citation>
    <scope>NUCLEOTIDE SEQUENCE [LARGE SCALE GENOMIC DNA]</scope>
    <source>
        <strain evidence="1 2">DSM 45416</strain>
    </source>
</reference>
<evidence type="ECO:0000313" key="1">
    <source>
        <dbReference type="EMBL" id="PRY39377.1"/>
    </source>
</evidence>
<keyword evidence="2" id="KW-1185">Reference proteome</keyword>
<dbReference type="Proteomes" id="UP000239210">
    <property type="component" value="Unassembled WGS sequence"/>
</dbReference>
<dbReference type="AlphaFoldDB" id="A0A2T0T160"/>
<comment type="caution">
    <text evidence="1">The sequence shown here is derived from an EMBL/GenBank/DDBJ whole genome shotgun (WGS) entry which is preliminary data.</text>
</comment>
<dbReference type="Pfam" id="PF13289">
    <property type="entry name" value="SIR2_2"/>
    <property type="match status" value="1"/>
</dbReference>
<protein>
    <submittedName>
        <fullName evidence="1">SIR2-like protein</fullName>
    </submittedName>
</protein>
<dbReference type="EMBL" id="PVTG01000021">
    <property type="protein sequence ID" value="PRY39377.1"/>
    <property type="molecule type" value="Genomic_DNA"/>
</dbReference>